<comment type="caution">
    <text evidence="3">The sequence shown here is derived from an EMBL/GenBank/DDBJ whole genome shotgun (WGS) entry which is preliminary data.</text>
</comment>
<evidence type="ECO:0000313" key="3">
    <source>
        <dbReference type="EMBL" id="MCK8491209.1"/>
    </source>
</evidence>
<accession>A0ABT0HGC6</accession>
<dbReference type="InterPro" id="IPR019223">
    <property type="entry name" value="DUF2147"/>
</dbReference>
<keyword evidence="4" id="KW-1185">Reference proteome</keyword>
<gene>
    <name evidence="3" type="ORF">M0L20_05050</name>
</gene>
<protein>
    <submittedName>
        <fullName evidence="3">DUF2147 domain-containing protein</fullName>
    </submittedName>
</protein>
<feature type="signal peptide" evidence="1">
    <location>
        <begin position="1"/>
        <end position="24"/>
    </location>
</feature>
<evidence type="ECO:0000259" key="2">
    <source>
        <dbReference type="Pfam" id="PF09917"/>
    </source>
</evidence>
<evidence type="ECO:0000256" key="1">
    <source>
        <dbReference type="SAM" id="SignalP"/>
    </source>
</evidence>
<name>A0ABT0HGC6_9BACT</name>
<evidence type="ECO:0000313" key="4">
    <source>
        <dbReference type="Proteomes" id="UP001202180"/>
    </source>
</evidence>
<dbReference type="Pfam" id="PF09917">
    <property type="entry name" value="DUF2147"/>
    <property type="match status" value="1"/>
</dbReference>
<dbReference type="Proteomes" id="UP001202180">
    <property type="component" value="Unassembled WGS sequence"/>
</dbReference>
<reference evidence="3 4" key="1">
    <citation type="submission" date="2022-04" db="EMBL/GenBank/DDBJ databases">
        <title>Spirosoma sp. strain RP8 genome sequencing and assembly.</title>
        <authorList>
            <person name="Jung Y."/>
        </authorList>
    </citation>
    <scope>NUCLEOTIDE SEQUENCE [LARGE SCALE GENOMIC DNA]</scope>
    <source>
        <strain evidence="3 4">RP8</strain>
    </source>
</reference>
<feature type="domain" description="DUF2147" evidence="2">
    <location>
        <begin position="38"/>
        <end position="137"/>
    </location>
</feature>
<organism evidence="3 4">
    <name type="scientific">Spirosoma liriopis</name>
    <dbReference type="NCBI Taxonomy" id="2937440"/>
    <lineage>
        <taxon>Bacteria</taxon>
        <taxon>Pseudomonadati</taxon>
        <taxon>Bacteroidota</taxon>
        <taxon>Cytophagia</taxon>
        <taxon>Cytophagales</taxon>
        <taxon>Cytophagaceae</taxon>
        <taxon>Spirosoma</taxon>
    </lineage>
</organism>
<dbReference type="EMBL" id="JALPRF010000001">
    <property type="protein sequence ID" value="MCK8491209.1"/>
    <property type="molecule type" value="Genomic_DNA"/>
</dbReference>
<sequence>MSFLVFRRYAWASSLLLLCLFPVAGKSSVDHTADQILGYWLFPAKGSSIELYRSGDRYYGRIADVSSVGKDKFGLSKNQLLISDLVFDGNGWSGGELIHPKTGSHFDVEVKMIDSQTLTATVFKGCRWLNKEFILTRKPTS</sequence>
<dbReference type="RefSeq" id="WP_232559773.1">
    <property type="nucleotide sequence ID" value="NZ_JALPRF010000001.1"/>
</dbReference>
<keyword evidence="1" id="KW-0732">Signal</keyword>
<feature type="chain" id="PRO_5047332155" evidence="1">
    <location>
        <begin position="25"/>
        <end position="141"/>
    </location>
</feature>
<dbReference type="Gene3D" id="2.40.128.520">
    <property type="match status" value="1"/>
</dbReference>
<proteinExistence type="predicted"/>